<dbReference type="EMBL" id="UINC01072285">
    <property type="protein sequence ID" value="SVC07808.1"/>
    <property type="molecule type" value="Genomic_DNA"/>
</dbReference>
<sequence>VGRININWRILRNADVLIYSHIGASYIKECLDRKWTSGIIDAKTRIVYIHPFVIIWTVYAYWKKKTSVNHRYWKRANFRILQEYALIKISKAKVVTTFVDNSYRFNVLSRLFQESGIRFYGIQNGIRGPEVSLAPDNYLLTNYFCFGNEVKDLYEKSQCQVDNYFIVGSLKDGIYRRRQEIAVPQKYDICFLSQFREARFEHGSSREMPGLRENTILLLDYIQRFCRENNLSWCIAGSCKPQELAKEYRWFLRRLSRKDVAFIPNDEVTFSTYQAIDSSRLTITISST</sequence>
<organism evidence="1">
    <name type="scientific">marine metagenome</name>
    <dbReference type="NCBI Taxonomy" id="408172"/>
    <lineage>
        <taxon>unclassified sequences</taxon>
        <taxon>metagenomes</taxon>
        <taxon>ecological metagenomes</taxon>
    </lineage>
</organism>
<feature type="non-terminal residue" evidence="1">
    <location>
        <position position="1"/>
    </location>
</feature>
<protein>
    <recommendedName>
        <fullName evidence="2">Glycosyltransferase subfamily 4-like N-terminal domain-containing protein</fullName>
    </recommendedName>
</protein>
<accession>A0A382J7P0</accession>
<proteinExistence type="predicted"/>
<reference evidence="1" key="1">
    <citation type="submission" date="2018-05" db="EMBL/GenBank/DDBJ databases">
        <authorList>
            <person name="Lanie J.A."/>
            <person name="Ng W.-L."/>
            <person name="Kazmierczak K.M."/>
            <person name="Andrzejewski T.M."/>
            <person name="Davidsen T.M."/>
            <person name="Wayne K.J."/>
            <person name="Tettelin H."/>
            <person name="Glass J.I."/>
            <person name="Rusch D."/>
            <person name="Podicherti R."/>
            <person name="Tsui H.-C.T."/>
            <person name="Winkler M.E."/>
        </authorList>
    </citation>
    <scope>NUCLEOTIDE SEQUENCE</scope>
</reference>
<gene>
    <name evidence="1" type="ORF">METZ01_LOCUS260662</name>
</gene>
<evidence type="ECO:0008006" key="2">
    <source>
        <dbReference type="Google" id="ProtNLM"/>
    </source>
</evidence>
<name>A0A382J7P0_9ZZZZ</name>
<dbReference type="AlphaFoldDB" id="A0A382J7P0"/>
<feature type="non-terminal residue" evidence="1">
    <location>
        <position position="288"/>
    </location>
</feature>
<evidence type="ECO:0000313" key="1">
    <source>
        <dbReference type="EMBL" id="SVC07808.1"/>
    </source>
</evidence>